<dbReference type="InterPro" id="IPR022813">
    <property type="entry name" value="SecD/SecF_arch_bac"/>
</dbReference>
<organism evidence="10 11">
    <name type="scientific">Mycolicibacillus parakoreensis</name>
    <dbReference type="NCBI Taxonomy" id="1069221"/>
    <lineage>
        <taxon>Bacteria</taxon>
        <taxon>Bacillati</taxon>
        <taxon>Actinomycetota</taxon>
        <taxon>Actinomycetes</taxon>
        <taxon>Mycobacteriales</taxon>
        <taxon>Mycobacteriaceae</taxon>
        <taxon>Mycolicibacillus</taxon>
    </lineage>
</organism>
<dbReference type="Gene3D" id="3.30.1360.200">
    <property type="match status" value="1"/>
</dbReference>
<keyword evidence="2" id="KW-1003">Cell membrane</keyword>
<dbReference type="Proteomes" id="UP001055200">
    <property type="component" value="Chromosome"/>
</dbReference>
<evidence type="ECO:0000313" key="11">
    <source>
        <dbReference type="Proteomes" id="UP001055200"/>
    </source>
</evidence>
<accession>A0ABY3TUI0</accession>
<protein>
    <recommendedName>
        <fullName evidence="9">SecDF P1 head subdomain domain-containing protein</fullName>
    </recommendedName>
</protein>
<keyword evidence="11" id="KW-1185">Reference proteome</keyword>
<evidence type="ECO:0000256" key="4">
    <source>
        <dbReference type="ARBA" id="ARBA00022927"/>
    </source>
</evidence>
<evidence type="ECO:0000256" key="7">
    <source>
        <dbReference type="ARBA" id="ARBA00023136"/>
    </source>
</evidence>
<evidence type="ECO:0000313" key="10">
    <source>
        <dbReference type="EMBL" id="ULN51275.1"/>
    </source>
</evidence>
<feature type="transmembrane region" description="Helical" evidence="8">
    <location>
        <begin position="321"/>
        <end position="343"/>
    </location>
</feature>
<evidence type="ECO:0000259" key="9">
    <source>
        <dbReference type="Pfam" id="PF22599"/>
    </source>
</evidence>
<keyword evidence="4" id="KW-0653">Protein transport</keyword>
<feature type="domain" description="SecDF P1 head subdomain" evidence="9">
    <location>
        <begin position="194"/>
        <end position="297"/>
    </location>
</feature>
<evidence type="ECO:0000256" key="5">
    <source>
        <dbReference type="ARBA" id="ARBA00022989"/>
    </source>
</evidence>
<dbReference type="Pfam" id="PF22599">
    <property type="entry name" value="SecDF_P1_head"/>
    <property type="match status" value="1"/>
</dbReference>
<name>A0ABY3TUI0_9MYCO</name>
<keyword evidence="7 8" id="KW-0472">Membrane</keyword>
<evidence type="ECO:0000256" key="2">
    <source>
        <dbReference type="ARBA" id="ARBA00022475"/>
    </source>
</evidence>
<keyword evidence="5 8" id="KW-1133">Transmembrane helix</keyword>
<keyword evidence="6" id="KW-0811">Translocation</keyword>
<dbReference type="PANTHER" id="PTHR30081:SF1">
    <property type="entry name" value="PROTEIN TRANSLOCASE SUBUNIT SECD"/>
    <property type="match status" value="1"/>
</dbReference>
<evidence type="ECO:0000256" key="6">
    <source>
        <dbReference type="ARBA" id="ARBA00023010"/>
    </source>
</evidence>
<evidence type="ECO:0000256" key="1">
    <source>
        <dbReference type="ARBA" id="ARBA00022448"/>
    </source>
</evidence>
<keyword evidence="3 8" id="KW-0812">Transmembrane</keyword>
<gene>
    <name evidence="10" type="ORF">MIU77_10010</name>
</gene>
<dbReference type="InterPro" id="IPR054384">
    <property type="entry name" value="SecDF_P1_head"/>
</dbReference>
<keyword evidence="1" id="KW-0813">Transport</keyword>
<dbReference type="RefSeq" id="WP_240169558.1">
    <property type="nucleotide sequence ID" value="NZ_CP092365.1"/>
</dbReference>
<dbReference type="PANTHER" id="PTHR30081">
    <property type="entry name" value="PROTEIN-EXPORT MEMBRANE PROTEIN SEC"/>
    <property type="match status" value="1"/>
</dbReference>
<feature type="transmembrane region" description="Helical" evidence="8">
    <location>
        <begin position="12"/>
        <end position="37"/>
    </location>
</feature>
<dbReference type="EMBL" id="CP092365">
    <property type="protein sequence ID" value="ULN51275.1"/>
    <property type="molecule type" value="Genomic_DNA"/>
</dbReference>
<evidence type="ECO:0000256" key="8">
    <source>
        <dbReference type="SAM" id="Phobius"/>
    </source>
</evidence>
<sequence length="347" mass="37388">MSTPTAPDRRRLLRHLLIVLIMVLVAYLVAVTVSMLVGDQQKQSEIDRVGGTRITWTPQTAGAATLSATDLNRAERVFTGRLKTLGIKNAEITSDDDTVVVTVPGDDAAALADLGQRRQLTVRPVLESLPTDVAATFTPTEATDALSDADRARQTTEPLLQLQELHLHAQHCHGDDPLAGRDDPALPLVTCSTDATEAYLLGPAVLDGEQIDRADTDAGPRDDTVVNLRLTREGRQTWSQYSNAHVGDAVAFTLDTRVISAAVVGEPIVRDAVQLPVRTTEQARRLTEAINGRALPVAFEATRTERVEPKAASSNFSSPEFGLIVGGFVLMIGLIGGLVFMMARERS</sequence>
<dbReference type="Gene3D" id="3.30.70.3220">
    <property type="match status" value="1"/>
</dbReference>
<evidence type="ECO:0000256" key="3">
    <source>
        <dbReference type="ARBA" id="ARBA00022692"/>
    </source>
</evidence>
<reference evidence="10" key="1">
    <citation type="submission" date="2022-08" db="EMBL/GenBank/DDBJ databases">
        <title>Complete genome sequence of 14 non-tuberculosis mycobacteria type-strains.</title>
        <authorList>
            <person name="Igarashi Y."/>
            <person name="Osugi A."/>
            <person name="Mitarai S."/>
        </authorList>
    </citation>
    <scope>NUCLEOTIDE SEQUENCE</scope>
    <source>
        <strain evidence="10">DSM 45575</strain>
    </source>
</reference>
<proteinExistence type="predicted"/>